<proteinExistence type="predicted"/>
<evidence type="ECO:0000259" key="2">
    <source>
        <dbReference type="Pfam" id="PF04773"/>
    </source>
</evidence>
<keyword evidence="4" id="KW-1185">Reference proteome</keyword>
<accession>A0A937FX03</accession>
<keyword evidence="1" id="KW-0732">Signal</keyword>
<name>A0A937FX03_9BACT</name>
<reference evidence="3" key="1">
    <citation type="submission" date="2021-01" db="EMBL/GenBank/DDBJ databases">
        <title>Fulvivirga kasyanovii gen. nov., sp nov., a novel member of the phylum Bacteroidetes isolated from seawater in a mussel farm.</title>
        <authorList>
            <person name="Zhao L.-H."/>
            <person name="Wang Z.-J."/>
        </authorList>
    </citation>
    <scope>NUCLEOTIDE SEQUENCE</scope>
    <source>
        <strain evidence="3">29W222</strain>
    </source>
</reference>
<dbReference type="InterPro" id="IPR012373">
    <property type="entry name" value="Ferrdict_sens_TM"/>
</dbReference>
<dbReference type="GO" id="GO:0016989">
    <property type="term" value="F:sigma factor antagonist activity"/>
    <property type="evidence" value="ECO:0007669"/>
    <property type="project" value="TreeGrafter"/>
</dbReference>
<dbReference type="PANTHER" id="PTHR30273:SF2">
    <property type="entry name" value="PROTEIN FECR"/>
    <property type="match status" value="1"/>
</dbReference>
<comment type="caution">
    <text evidence="3">The sequence shown here is derived from an EMBL/GenBank/DDBJ whole genome shotgun (WGS) entry which is preliminary data.</text>
</comment>
<evidence type="ECO:0000313" key="3">
    <source>
        <dbReference type="EMBL" id="MBL6447715.1"/>
    </source>
</evidence>
<protein>
    <submittedName>
        <fullName evidence="3">FecR domain-containing protein</fullName>
    </submittedName>
</protein>
<feature type="signal peptide" evidence="1">
    <location>
        <begin position="1"/>
        <end position="25"/>
    </location>
</feature>
<dbReference type="EMBL" id="JAEUGD010000053">
    <property type="protein sequence ID" value="MBL6447715.1"/>
    <property type="molecule type" value="Genomic_DNA"/>
</dbReference>
<evidence type="ECO:0000313" key="4">
    <source>
        <dbReference type="Proteomes" id="UP000614216"/>
    </source>
</evidence>
<dbReference type="Proteomes" id="UP000614216">
    <property type="component" value="Unassembled WGS sequence"/>
</dbReference>
<dbReference type="RefSeq" id="WP_202857253.1">
    <property type="nucleotide sequence ID" value="NZ_JAEUGD010000053.1"/>
</dbReference>
<dbReference type="PANTHER" id="PTHR30273">
    <property type="entry name" value="PERIPLASMIC SIGNAL SENSOR AND SIGMA FACTOR ACTIVATOR FECR-RELATED"/>
    <property type="match status" value="1"/>
</dbReference>
<gene>
    <name evidence="3" type="ORF">JMN32_15460</name>
</gene>
<dbReference type="Pfam" id="PF04773">
    <property type="entry name" value="FecR"/>
    <property type="match status" value="1"/>
</dbReference>
<organism evidence="3 4">
    <name type="scientific">Fulvivirga marina</name>
    <dbReference type="NCBI Taxonomy" id="2494733"/>
    <lineage>
        <taxon>Bacteria</taxon>
        <taxon>Pseudomonadati</taxon>
        <taxon>Bacteroidota</taxon>
        <taxon>Cytophagia</taxon>
        <taxon>Cytophagales</taxon>
        <taxon>Fulvivirgaceae</taxon>
        <taxon>Fulvivirga</taxon>
    </lineage>
</organism>
<feature type="chain" id="PRO_5037198624" evidence="1">
    <location>
        <begin position="26"/>
        <end position="198"/>
    </location>
</feature>
<dbReference type="AlphaFoldDB" id="A0A937FX03"/>
<dbReference type="Gene3D" id="2.60.120.1440">
    <property type="match status" value="1"/>
</dbReference>
<sequence>MMIRLKPLLLLFVLFILLEACSSNTVETGDNFEMVELPDGSVVFLNHHSEVSYDKDFETRTLEVAGEVFLDVVKAEGSFVVKTAHGDVTVLGTEFNVKTSAEELEVEVEEGVVEVKNSKGYQKVKKGQRATWKKGEQTIKKGKAEMKFKVWLSALEREFKKLGKEIKRGSKHVQKESKEVGKEFHKGAKKLKKELKSL</sequence>
<feature type="domain" description="FecR protein" evidence="2">
    <location>
        <begin position="25"/>
        <end position="114"/>
    </location>
</feature>
<evidence type="ECO:0000256" key="1">
    <source>
        <dbReference type="SAM" id="SignalP"/>
    </source>
</evidence>
<dbReference type="InterPro" id="IPR006860">
    <property type="entry name" value="FecR"/>
</dbReference>